<reference evidence="5" key="1">
    <citation type="journal article" date="2014" name="Front. Microbiol.">
        <title>High frequency of phylogenetically diverse reductive dehalogenase-homologous genes in deep subseafloor sedimentary metagenomes.</title>
        <authorList>
            <person name="Kawai M."/>
            <person name="Futagami T."/>
            <person name="Toyoda A."/>
            <person name="Takaki Y."/>
            <person name="Nishi S."/>
            <person name="Hori S."/>
            <person name="Arai W."/>
            <person name="Tsubouchi T."/>
            <person name="Morono Y."/>
            <person name="Uchiyama I."/>
            <person name="Ito T."/>
            <person name="Fujiyama A."/>
            <person name="Inagaki F."/>
            <person name="Takami H."/>
        </authorList>
    </citation>
    <scope>NUCLEOTIDE SEQUENCE</scope>
    <source>
        <strain evidence="5">Expedition CK06-06</strain>
    </source>
</reference>
<dbReference type="PANTHER" id="PTHR30408">
    <property type="entry name" value="TYPE-1 RESTRICTION ENZYME ECOKI SPECIFICITY PROTEIN"/>
    <property type="match status" value="1"/>
</dbReference>
<dbReference type="InterPro" id="IPR044946">
    <property type="entry name" value="Restrct_endonuc_typeI_TRD_sf"/>
</dbReference>
<keyword evidence="3" id="KW-0238">DNA-binding</keyword>
<dbReference type="GO" id="GO:0003677">
    <property type="term" value="F:DNA binding"/>
    <property type="evidence" value="ECO:0007669"/>
    <property type="project" value="UniProtKB-KW"/>
</dbReference>
<dbReference type="CDD" id="cd17260">
    <property type="entry name" value="RMtype1_S_EcoEI-TRD1-CR1_like"/>
    <property type="match status" value="1"/>
</dbReference>
<evidence type="ECO:0000256" key="1">
    <source>
        <dbReference type="ARBA" id="ARBA00010923"/>
    </source>
</evidence>
<evidence type="ECO:0000256" key="2">
    <source>
        <dbReference type="ARBA" id="ARBA00022747"/>
    </source>
</evidence>
<gene>
    <name evidence="5" type="ORF">S03H2_08126</name>
</gene>
<keyword evidence="2" id="KW-0680">Restriction system</keyword>
<organism evidence="5">
    <name type="scientific">marine sediment metagenome</name>
    <dbReference type="NCBI Taxonomy" id="412755"/>
    <lineage>
        <taxon>unclassified sequences</taxon>
        <taxon>metagenomes</taxon>
        <taxon>ecological metagenomes</taxon>
    </lineage>
</organism>
<evidence type="ECO:0000256" key="3">
    <source>
        <dbReference type="ARBA" id="ARBA00023125"/>
    </source>
</evidence>
<dbReference type="SUPFAM" id="SSF116734">
    <property type="entry name" value="DNA methylase specificity domain"/>
    <property type="match status" value="2"/>
</dbReference>
<feature type="domain" description="Type I restriction modification DNA specificity" evidence="4">
    <location>
        <begin position="13"/>
        <end position="101"/>
    </location>
</feature>
<protein>
    <recommendedName>
        <fullName evidence="4">Type I restriction modification DNA specificity domain-containing protein</fullName>
    </recommendedName>
</protein>
<feature type="non-terminal residue" evidence="5">
    <location>
        <position position="278"/>
    </location>
</feature>
<comment type="similarity">
    <text evidence="1">Belongs to the type-I restriction system S methylase family.</text>
</comment>
<dbReference type="AlphaFoldDB" id="X1F7Q1"/>
<sequence length="278" mass="31721">CQVRNLTNITGFGSTEFHVFRGREGLSDTDFIFYLARWSDVRDYAEANFHGTSGRQRVPRESFDNFFLKLPPLLEQHAITDVLSGLDDKIDLLHRQKKTLEGMAEALYRHFFIEGRNSDWKECTISELAVHEKQSIYPKRIPETTFYHYSIAAFDESHMPVPESGALIQSNKYKVTGNSILFCKLNPDKDKRIWLIPDGINVNSVCSTEFQIMSPKADKYLFFLYGFISSPVNYDEIAAGVGGTSGSHQRIDPDVIFKFPCFNPDDTTLADYNDMVSP</sequence>
<comment type="caution">
    <text evidence="5">The sequence shown here is derived from an EMBL/GenBank/DDBJ whole genome shotgun (WGS) entry which is preliminary data.</text>
</comment>
<evidence type="ECO:0000313" key="5">
    <source>
        <dbReference type="EMBL" id="GAH28585.1"/>
    </source>
</evidence>
<dbReference type="GO" id="GO:0009307">
    <property type="term" value="P:DNA restriction-modification system"/>
    <property type="evidence" value="ECO:0007669"/>
    <property type="project" value="UniProtKB-KW"/>
</dbReference>
<feature type="non-terminal residue" evidence="5">
    <location>
        <position position="1"/>
    </location>
</feature>
<dbReference type="InterPro" id="IPR000055">
    <property type="entry name" value="Restrct_endonuc_typeI_TRD"/>
</dbReference>
<proteinExistence type="inferred from homology"/>
<dbReference type="EMBL" id="BARU01003893">
    <property type="protein sequence ID" value="GAH28585.1"/>
    <property type="molecule type" value="Genomic_DNA"/>
</dbReference>
<dbReference type="PANTHER" id="PTHR30408:SF13">
    <property type="entry name" value="TYPE I RESTRICTION ENZYME HINDI SPECIFICITY SUBUNIT"/>
    <property type="match status" value="1"/>
</dbReference>
<dbReference type="Pfam" id="PF01420">
    <property type="entry name" value="Methylase_S"/>
    <property type="match status" value="1"/>
</dbReference>
<dbReference type="InterPro" id="IPR052021">
    <property type="entry name" value="Type-I_RS_S_subunit"/>
</dbReference>
<dbReference type="Gene3D" id="3.90.220.20">
    <property type="entry name" value="DNA methylase specificity domains"/>
    <property type="match status" value="2"/>
</dbReference>
<name>X1F7Q1_9ZZZZ</name>
<evidence type="ECO:0000259" key="4">
    <source>
        <dbReference type="Pfam" id="PF01420"/>
    </source>
</evidence>
<accession>X1F7Q1</accession>